<dbReference type="InterPro" id="IPR000119">
    <property type="entry name" value="Hist_DNA-bd"/>
</dbReference>
<dbReference type="EMBL" id="AAOA02000004">
    <property type="protein sequence ID" value="EAQ97222.1"/>
    <property type="molecule type" value="Genomic_DNA"/>
</dbReference>
<dbReference type="SMART" id="SM00411">
    <property type="entry name" value="BHL"/>
    <property type="match status" value="1"/>
</dbReference>
<dbReference type="OrthoDB" id="331625at2"/>
<dbReference type="InterPro" id="IPR010992">
    <property type="entry name" value="IHF-like_DNA-bd_dom_sf"/>
</dbReference>
<evidence type="ECO:0000256" key="3">
    <source>
        <dbReference type="RuleBase" id="RU003939"/>
    </source>
</evidence>
<evidence type="ECO:0000256" key="2">
    <source>
        <dbReference type="ARBA" id="ARBA00023125"/>
    </source>
</evidence>
<dbReference type="Gene3D" id="4.10.520.10">
    <property type="entry name" value="IHF-like DNA-binding proteins"/>
    <property type="match status" value="1"/>
</dbReference>
<feature type="compositionally biased region" description="Low complexity" evidence="4">
    <location>
        <begin position="25"/>
        <end position="37"/>
    </location>
</feature>
<gene>
    <name evidence="5" type="ORF">KT71_07579</name>
</gene>
<proteinExistence type="inferred from homology"/>
<keyword evidence="2 5" id="KW-0238">DNA-binding</keyword>
<protein>
    <submittedName>
        <fullName evidence="5">Bacterial nucleoid DNA-binding protein</fullName>
    </submittedName>
</protein>
<dbReference type="Proteomes" id="UP000019205">
    <property type="component" value="Chromosome"/>
</dbReference>
<name>A4A9Q5_9GAMM</name>
<evidence type="ECO:0000256" key="1">
    <source>
        <dbReference type="ARBA" id="ARBA00010529"/>
    </source>
</evidence>
<dbReference type="CDD" id="cd13834">
    <property type="entry name" value="HU_like"/>
    <property type="match status" value="1"/>
</dbReference>
<keyword evidence="6" id="KW-1185">Reference proteome</keyword>
<dbReference type="RefSeq" id="WP_008293941.1">
    <property type="nucleotide sequence ID" value="NZ_CM002299.1"/>
</dbReference>
<feature type="region of interest" description="Disordered" evidence="4">
    <location>
        <begin position="1"/>
        <end position="42"/>
    </location>
</feature>
<dbReference type="GO" id="GO:0030527">
    <property type="term" value="F:structural constituent of chromatin"/>
    <property type="evidence" value="ECO:0007669"/>
    <property type="project" value="InterPro"/>
</dbReference>
<comment type="similarity">
    <text evidence="1 3">Belongs to the bacterial histone-like protein family.</text>
</comment>
<reference evidence="5 6" key="1">
    <citation type="journal article" date="2007" name="Proc. Natl. Acad. Sci. U.S.A.">
        <title>Characterization of a marine gammaproteobacterium capable of aerobic anoxygenic photosynthesis.</title>
        <authorList>
            <person name="Fuchs B.M."/>
            <person name="Spring S."/>
            <person name="Teeling H."/>
            <person name="Quast C."/>
            <person name="Wulf J."/>
            <person name="Schattenhofer M."/>
            <person name="Yan S."/>
            <person name="Ferriera S."/>
            <person name="Johnson J."/>
            <person name="Glockner F.O."/>
            <person name="Amann R."/>
        </authorList>
    </citation>
    <scope>NUCLEOTIDE SEQUENCE [LARGE SCALE GENOMIC DNA]</scope>
    <source>
        <strain evidence="5">KT71</strain>
    </source>
</reference>
<dbReference type="STRING" id="314285.KT71_07579"/>
<reference evidence="5 6" key="2">
    <citation type="journal article" date="2009" name="PLoS ONE">
        <title>The photosynthetic apparatus and its regulation in the aerobic gammaproteobacterium Congregibacter litoralis gen. nov., sp. nov.</title>
        <authorList>
            <person name="Spring S."/>
            <person name="Lunsdorf H."/>
            <person name="Fuchs B.M."/>
            <person name="Tindall B.J."/>
        </authorList>
    </citation>
    <scope>NUCLEOTIDE SEQUENCE [LARGE SCALE GENOMIC DNA]</scope>
    <source>
        <strain evidence="5">KT71</strain>
    </source>
</reference>
<evidence type="ECO:0000313" key="5">
    <source>
        <dbReference type="EMBL" id="EAQ97222.1"/>
    </source>
</evidence>
<dbReference type="Pfam" id="PF00216">
    <property type="entry name" value="Bac_DNA_binding"/>
    <property type="match status" value="1"/>
</dbReference>
<evidence type="ECO:0000256" key="4">
    <source>
        <dbReference type="SAM" id="MobiDB-lite"/>
    </source>
</evidence>
<accession>A4A9Q5</accession>
<evidence type="ECO:0000313" key="6">
    <source>
        <dbReference type="Proteomes" id="UP000019205"/>
    </source>
</evidence>
<dbReference type="GO" id="GO:0003677">
    <property type="term" value="F:DNA binding"/>
    <property type="evidence" value="ECO:0007669"/>
    <property type="project" value="UniProtKB-KW"/>
</dbReference>
<organism evidence="5 6">
    <name type="scientific">Congregibacter litoralis KT71</name>
    <dbReference type="NCBI Taxonomy" id="314285"/>
    <lineage>
        <taxon>Bacteria</taxon>
        <taxon>Pseudomonadati</taxon>
        <taxon>Pseudomonadota</taxon>
        <taxon>Gammaproteobacteria</taxon>
        <taxon>Cellvibrionales</taxon>
        <taxon>Halieaceae</taxon>
        <taxon>Congregibacter</taxon>
    </lineage>
</organism>
<dbReference type="eggNOG" id="COG0776">
    <property type="taxonomic scope" value="Bacteria"/>
</dbReference>
<dbReference type="AlphaFoldDB" id="A4A9Q5"/>
<dbReference type="HOGENOM" id="CLU_105066_0_0_6"/>
<dbReference type="SUPFAM" id="SSF47729">
    <property type="entry name" value="IHF-like DNA-binding proteins"/>
    <property type="match status" value="1"/>
</dbReference>
<sequence length="140" mass="15043">MATRKAAAKKAPAKKKAVAKKAPAKKAAAPVKKPAPALKEKMTKTQVMASIAESTGLTKKQVGDVMTELETLIERSIKKRAVGEFTLPGLMKITTVKKPAVKARKGINPFTGEETMFKAKPASVAVKVRPLKKMKEFAQS</sequence>
<feature type="compositionally biased region" description="Basic residues" evidence="4">
    <location>
        <begin position="1"/>
        <end position="24"/>
    </location>
</feature>
<comment type="caution">
    <text evidence="5">The sequence shown here is derived from an EMBL/GenBank/DDBJ whole genome shotgun (WGS) entry which is preliminary data.</text>
</comment>